<comment type="caution">
    <text evidence="1">The sequence shown here is derived from an EMBL/GenBank/DDBJ whole genome shotgun (WGS) entry which is preliminary data.</text>
</comment>
<name>A0ACC0ZWW5_9ROSI</name>
<dbReference type="EMBL" id="CM047909">
    <property type="protein sequence ID" value="KAJ0079729.1"/>
    <property type="molecule type" value="Genomic_DNA"/>
</dbReference>
<gene>
    <name evidence="1" type="ORF">Patl1_23195</name>
</gene>
<evidence type="ECO:0000313" key="2">
    <source>
        <dbReference type="Proteomes" id="UP001164250"/>
    </source>
</evidence>
<reference evidence="2" key="1">
    <citation type="journal article" date="2023" name="G3 (Bethesda)">
        <title>Genome assembly and association tests identify interacting loci associated with vigor, precocity, and sex in interspecific pistachio rootstocks.</title>
        <authorList>
            <person name="Palmer W."/>
            <person name="Jacygrad E."/>
            <person name="Sagayaradj S."/>
            <person name="Cavanaugh K."/>
            <person name="Han R."/>
            <person name="Bertier L."/>
            <person name="Beede B."/>
            <person name="Kafkas S."/>
            <person name="Golino D."/>
            <person name="Preece J."/>
            <person name="Michelmore R."/>
        </authorList>
    </citation>
    <scope>NUCLEOTIDE SEQUENCE [LARGE SCALE GENOMIC DNA]</scope>
</reference>
<dbReference type="Proteomes" id="UP001164250">
    <property type="component" value="Chromosome 13"/>
</dbReference>
<evidence type="ECO:0000313" key="1">
    <source>
        <dbReference type="EMBL" id="KAJ0079729.1"/>
    </source>
</evidence>
<organism evidence="1 2">
    <name type="scientific">Pistacia atlantica</name>
    <dbReference type="NCBI Taxonomy" id="434234"/>
    <lineage>
        <taxon>Eukaryota</taxon>
        <taxon>Viridiplantae</taxon>
        <taxon>Streptophyta</taxon>
        <taxon>Embryophyta</taxon>
        <taxon>Tracheophyta</taxon>
        <taxon>Spermatophyta</taxon>
        <taxon>Magnoliopsida</taxon>
        <taxon>eudicotyledons</taxon>
        <taxon>Gunneridae</taxon>
        <taxon>Pentapetalae</taxon>
        <taxon>rosids</taxon>
        <taxon>malvids</taxon>
        <taxon>Sapindales</taxon>
        <taxon>Anacardiaceae</taxon>
        <taxon>Pistacia</taxon>
    </lineage>
</organism>
<proteinExistence type="predicted"/>
<accession>A0ACC0ZWW5</accession>
<sequence length="34" mass="4124">MVRNPPPPEQYPEAYREMLMKFSESVKKLGEFFF</sequence>
<keyword evidence="2" id="KW-1185">Reference proteome</keyword>
<protein>
    <submittedName>
        <fullName evidence="1">Uncharacterized protein</fullName>
    </submittedName>
</protein>